<dbReference type="AlphaFoldDB" id="F4PSM1"/>
<evidence type="ECO:0000259" key="5">
    <source>
        <dbReference type="PROSITE" id="PS50026"/>
    </source>
</evidence>
<dbReference type="GeneID" id="14873811"/>
<feature type="transmembrane region" description="Helical" evidence="3">
    <location>
        <begin position="1016"/>
        <end position="1038"/>
    </location>
</feature>
<dbReference type="PANTHER" id="PTHR24032:SF16">
    <property type="entry name" value="EGF-LIKE DOMAIN-CONTAINING PROTEIN"/>
    <property type="match status" value="1"/>
</dbReference>
<proteinExistence type="predicted"/>
<keyword evidence="3" id="KW-0812">Transmembrane</keyword>
<dbReference type="PANTHER" id="PTHR24032">
    <property type="entry name" value="EGF-LIKE DOMAIN-CONTAINING PROTEIN-RELATED-RELATED"/>
    <property type="match status" value="1"/>
</dbReference>
<dbReference type="Proteomes" id="UP000007797">
    <property type="component" value="Unassembled WGS sequence"/>
</dbReference>
<keyword evidence="1 2" id="KW-1015">Disulfide bond</keyword>
<dbReference type="SUPFAM" id="SSF52047">
    <property type="entry name" value="RNI-like"/>
    <property type="match status" value="1"/>
</dbReference>
<dbReference type="InterPro" id="IPR013111">
    <property type="entry name" value="EGF_extracell"/>
</dbReference>
<feature type="signal peptide" evidence="4">
    <location>
        <begin position="1"/>
        <end position="30"/>
    </location>
</feature>
<keyword evidence="2" id="KW-0245">EGF-like domain</keyword>
<keyword evidence="3" id="KW-0472">Membrane</keyword>
<evidence type="ECO:0000256" key="1">
    <source>
        <dbReference type="ARBA" id="ARBA00023157"/>
    </source>
</evidence>
<dbReference type="EMBL" id="GL883010">
    <property type="protein sequence ID" value="EGG20713.1"/>
    <property type="molecule type" value="Genomic_DNA"/>
</dbReference>
<dbReference type="InterPro" id="IPR054484">
    <property type="entry name" value="ComC_SSD"/>
</dbReference>
<feature type="disulfide bond" evidence="2">
    <location>
        <begin position="694"/>
        <end position="703"/>
    </location>
</feature>
<protein>
    <recommendedName>
        <fullName evidence="5">EGF-like domain-containing protein</fullName>
    </recommendedName>
</protein>
<keyword evidence="3" id="KW-1133">Transmembrane helix</keyword>
<dbReference type="CDD" id="cd00054">
    <property type="entry name" value="EGF_CA"/>
    <property type="match status" value="1"/>
</dbReference>
<dbReference type="RefSeq" id="XP_004358563.1">
    <property type="nucleotide sequence ID" value="XM_004358506.1"/>
</dbReference>
<dbReference type="Gene3D" id="2.10.25.10">
    <property type="entry name" value="Laminin"/>
    <property type="match status" value="1"/>
</dbReference>
<dbReference type="Pfam" id="PF22933">
    <property type="entry name" value="ComC_SSD"/>
    <property type="match status" value="1"/>
</dbReference>
<evidence type="ECO:0000256" key="2">
    <source>
        <dbReference type="PROSITE-ProRule" id="PRU00076"/>
    </source>
</evidence>
<organism evidence="6 7">
    <name type="scientific">Cavenderia fasciculata</name>
    <name type="common">Slime mold</name>
    <name type="synonym">Dictyostelium fasciculatum</name>
    <dbReference type="NCBI Taxonomy" id="261658"/>
    <lineage>
        <taxon>Eukaryota</taxon>
        <taxon>Amoebozoa</taxon>
        <taxon>Evosea</taxon>
        <taxon>Eumycetozoa</taxon>
        <taxon>Dictyostelia</taxon>
        <taxon>Acytosteliales</taxon>
        <taxon>Cavenderiaceae</taxon>
        <taxon>Cavenderia</taxon>
    </lineage>
</organism>
<evidence type="ECO:0000256" key="4">
    <source>
        <dbReference type="SAM" id="SignalP"/>
    </source>
</evidence>
<dbReference type="KEGG" id="dfa:DFA_00574"/>
<sequence>MSRRYTHQLFGLVTITILIFFCSSISTVGSQPLPANELLSANWLIKQYCLSILQDETSICAATPIFTCELVGGTAPTDYHITRISIPLGTNTANQPGPLASLDLSELTSFIINGPASISDPTQNILTKINNLPKLNYLEITADQSAISMPISFGSTLPALKIFHSSGCPYRSIDGLFFNNSALNTISIDYVNSVNFDSSLYLPDLVSLTIVTDLLAPGKIFTFESSSFPKLYTITLKNSGYMLTLALKSITTSNLVLINTHLNFDFGGYDSTVSPTFDQFISLKYLYMRNVSTIVIPFASYPPLLTSIIFNDDHFTSFPSIPLGSNLKQMTLQNSNLNGQVPWGIFANKSNFELNLQESEGIVGSVSESFCSNKLFIQNSGISSVPDCFWCYVFNPSIFQTSLTISPTFSCNITFETMDLVTNNGITQLNGNNIGFGNSGPSYMLTSIIGNKKLDLMISPFIYGIKTPITIETDSYHSSYSFVFTYLETVFTYSYHEMNQVSNGVYQFNFYFIQTLENTLVDLTYRVTYNQSKECKIDSIAGNSIRCNITDRLYPLSQVWFDFSNGYENNPFLYVPISIYPVILSHEIGDFITAGSILSFYGKFAIEIPKLVVIIDGNSTVCNVSVTNSGQIECTILQNIKGGPQSNITILTDNGFTSEPLFVTLNTPYQQCQQIYSNCSGHGICNLDNGQCDCNPGYFSTDCSLLSYPIISSGSVDLNDTRLISLFGDFGPNNQTDLSLLANNTLNCLVTFKSQQSINCTLPSIPSVGLLSFTVHLDSITVLVKDLIYIYPTRNNNNTGGNSTKEQCEKDTFNCHGHGICDDNGVCQCYPDYQMDDNCLTKIINNTNQPNTTAPTPSFNIDGLSFQFEMIAIQEIDIDNQISMDYQSALSTLRVLFKPTINNNQSVEYDCQEEEIQSLTFDQISDSIQYLRVIKDNIQFTGRFVDYVLSNGRDALSKTYLINQTNDIDNSKQSNIIIGIGMPQCQSCILDPDFTPLLIDKSNDGGCDKKSNTWKIIVGVVIGGVALIAISVASIMHFKKKKLFNRQQKAFNQKLKALNH</sequence>
<dbReference type="Pfam" id="PF07974">
    <property type="entry name" value="EGF_2"/>
    <property type="match status" value="1"/>
</dbReference>
<evidence type="ECO:0000313" key="7">
    <source>
        <dbReference type="Proteomes" id="UP000007797"/>
    </source>
</evidence>
<feature type="chain" id="PRO_5003313296" description="EGF-like domain-containing protein" evidence="4">
    <location>
        <begin position="31"/>
        <end position="1060"/>
    </location>
</feature>
<comment type="caution">
    <text evidence="2">Lacks conserved residue(s) required for the propagation of feature annotation.</text>
</comment>
<evidence type="ECO:0000313" key="6">
    <source>
        <dbReference type="EMBL" id="EGG20713.1"/>
    </source>
</evidence>
<reference evidence="7" key="1">
    <citation type="journal article" date="2011" name="Genome Res.">
        <title>Phylogeny-wide analysis of social amoeba genomes highlights ancient origins for complex intercellular communication.</title>
        <authorList>
            <person name="Heidel A.J."/>
            <person name="Lawal H.M."/>
            <person name="Felder M."/>
            <person name="Schilde C."/>
            <person name="Helps N.R."/>
            <person name="Tunggal B."/>
            <person name="Rivero F."/>
            <person name="John U."/>
            <person name="Schleicher M."/>
            <person name="Eichinger L."/>
            <person name="Platzer M."/>
            <person name="Noegel A.A."/>
            <person name="Schaap P."/>
            <person name="Gloeckner G."/>
        </authorList>
    </citation>
    <scope>NUCLEOTIDE SEQUENCE [LARGE SCALE GENOMIC DNA]</scope>
    <source>
        <strain evidence="7">SH3</strain>
    </source>
</reference>
<name>F4PSM1_CACFS</name>
<dbReference type="SMART" id="SM00181">
    <property type="entry name" value="EGF"/>
    <property type="match status" value="2"/>
</dbReference>
<evidence type="ECO:0000256" key="3">
    <source>
        <dbReference type="SAM" id="Phobius"/>
    </source>
</evidence>
<dbReference type="InterPro" id="IPR053331">
    <property type="entry name" value="EGF-like_comC"/>
</dbReference>
<keyword evidence="4" id="KW-0732">Signal</keyword>
<dbReference type="InterPro" id="IPR000742">
    <property type="entry name" value="EGF"/>
</dbReference>
<gene>
    <name evidence="6" type="ORF">DFA_00574</name>
</gene>
<keyword evidence="7" id="KW-1185">Reference proteome</keyword>
<dbReference type="PROSITE" id="PS01186">
    <property type="entry name" value="EGF_2"/>
    <property type="match status" value="1"/>
</dbReference>
<accession>F4PSM1</accession>
<feature type="domain" description="EGF-like" evidence="5">
    <location>
        <begin position="668"/>
        <end position="704"/>
    </location>
</feature>
<dbReference type="PROSITE" id="PS50026">
    <property type="entry name" value="EGF_3"/>
    <property type="match status" value="1"/>
</dbReference>